<sequence length="300" mass="32568">MSGGAGSNRKQVDSLGPELILGVEVPENYQAVFSSSDSAYLPGRSTEKPKPKHPALCNPSHDIDSKLLIKIRGTRPVMPVLESGNRRMWHAKPTVLLMPVHGSIFVAALLRIGVCTVRAAAGTSSAARASTCPRFVHGRQQGTRARALLDEDIFLSYMLVALHVPVHIQSLTPETPRRLGDISRQKSQALMRAGPPRCTSIINPTLRKHEPPLADQNWLLRPGAFLTGSAPSELRNPHFHLQAPLSALTFCADPTEGNAKRLLIFGLFVLPTSTLAIRNFHALLISKSPLTARSTTAMPN</sequence>
<protein>
    <submittedName>
        <fullName evidence="1">Uncharacterized protein</fullName>
    </submittedName>
</protein>
<reference evidence="1 2" key="1">
    <citation type="journal article" date="2011" name="Genome Biol.">
        <title>Comparative genome sequence analysis underscores mycoparasitism as the ancestral life style of Trichoderma.</title>
        <authorList>
            <person name="Kubicek C.P."/>
            <person name="Herrera-Estrella A."/>
            <person name="Seidl-Seiboth V."/>
            <person name="Martinez D.A."/>
            <person name="Druzhinina I.S."/>
            <person name="Thon M."/>
            <person name="Zeilinger S."/>
            <person name="Casas-Flores S."/>
            <person name="Horwitz B.A."/>
            <person name="Mukherjee P.K."/>
            <person name="Mukherjee M."/>
            <person name="Kredics L."/>
            <person name="Alcaraz L.D."/>
            <person name="Aerts A."/>
            <person name="Antal Z."/>
            <person name="Atanasova L."/>
            <person name="Cervantes-Badillo M.G."/>
            <person name="Challacombe J."/>
            <person name="Chertkov O."/>
            <person name="McCluskey K."/>
            <person name="Coulpier F."/>
            <person name="Deshpande N."/>
            <person name="von Doehren H."/>
            <person name="Ebbole D.J."/>
            <person name="Esquivel-Naranjo E.U."/>
            <person name="Fekete E."/>
            <person name="Flipphi M."/>
            <person name="Glaser F."/>
            <person name="Gomez-Rodriguez E.Y."/>
            <person name="Gruber S."/>
            <person name="Han C."/>
            <person name="Henrissat B."/>
            <person name="Hermosa R."/>
            <person name="Hernandez-Onate M."/>
            <person name="Karaffa L."/>
            <person name="Kosti I."/>
            <person name="Le Crom S."/>
            <person name="Lindquist E."/>
            <person name="Lucas S."/>
            <person name="Luebeck M."/>
            <person name="Luebeck P.S."/>
            <person name="Margeot A."/>
            <person name="Metz B."/>
            <person name="Misra M."/>
            <person name="Nevalainen H."/>
            <person name="Omann M."/>
            <person name="Packer N."/>
            <person name="Perrone G."/>
            <person name="Uresti-Rivera E.E."/>
            <person name="Salamov A."/>
            <person name="Schmoll M."/>
            <person name="Seiboth B."/>
            <person name="Shapiro H."/>
            <person name="Sukno S."/>
            <person name="Tamayo-Ramos J.A."/>
            <person name="Tisch D."/>
            <person name="Wiest A."/>
            <person name="Wilkinson H.H."/>
            <person name="Zhang M."/>
            <person name="Coutinho P.M."/>
            <person name="Kenerley C.M."/>
            <person name="Monte E."/>
            <person name="Baker S.E."/>
            <person name="Grigoriev I.V."/>
        </authorList>
    </citation>
    <scope>NUCLEOTIDE SEQUENCE [LARGE SCALE GENOMIC DNA]</scope>
    <source>
        <strain evidence="2">Gv29-8 / FGSC 10586</strain>
    </source>
</reference>
<gene>
    <name evidence="1" type="ORF">TRIVIDRAFT_63977</name>
</gene>
<comment type="caution">
    <text evidence="1">The sequence shown here is derived from an EMBL/GenBank/DDBJ whole genome shotgun (WGS) entry which is preliminary data.</text>
</comment>
<dbReference type="RefSeq" id="XP_013957807.1">
    <property type="nucleotide sequence ID" value="XM_014102332.1"/>
</dbReference>
<dbReference type="Proteomes" id="UP000007115">
    <property type="component" value="Unassembled WGS sequence"/>
</dbReference>
<organism evidence="1 2">
    <name type="scientific">Hypocrea virens (strain Gv29-8 / FGSC 10586)</name>
    <name type="common">Gliocladium virens</name>
    <name type="synonym">Trichoderma virens</name>
    <dbReference type="NCBI Taxonomy" id="413071"/>
    <lineage>
        <taxon>Eukaryota</taxon>
        <taxon>Fungi</taxon>
        <taxon>Dikarya</taxon>
        <taxon>Ascomycota</taxon>
        <taxon>Pezizomycotina</taxon>
        <taxon>Sordariomycetes</taxon>
        <taxon>Hypocreomycetidae</taxon>
        <taxon>Hypocreales</taxon>
        <taxon>Hypocreaceae</taxon>
        <taxon>Trichoderma</taxon>
    </lineage>
</organism>
<dbReference type="AlphaFoldDB" id="G9MNZ1"/>
<accession>G9MNZ1</accession>
<dbReference type="EMBL" id="ABDF02000005">
    <property type="protein sequence ID" value="EHK23593.1"/>
    <property type="molecule type" value="Genomic_DNA"/>
</dbReference>
<dbReference type="VEuPathDB" id="FungiDB:TRIVIDRAFT_63977"/>
<evidence type="ECO:0000313" key="1">
    <source>
        <dbReference type="EMBL" id="EHK23593.1"/>
    </source>
</evidence>
<dbReference type="HOGENOM" id="CLU_927688_0_0_1"/>
<dbReference type="GeneID" id="25796547"/>
<dbReference type="InParanoid" id="G9MNZ1"/>
<proteinExistence type="predicted"/>
<name>G9MNZ1_HYPVG</name>
<keyword evidence="2" id="KW-1185">Reference proteome</keyword>
<evidence type="ECO:0000313" key="2">
    <source>
        <dbReference type="Proteomes" id="UP000007115"/>
    </source>
</evidence>